<feature type="transmembrane region" description="Helical" evidence="1">
    <location>
        <begin position="122"/>
        <end position="142"/>
    </location>
</feature>
<evidence type="ECO:0000256" key="1">
    <source>
        <dbReference type="SAM" id="Phobius"/>
    </source>
</evidence>
<keyword evidence="1" id="KW-0472">Membrane</keyword>
<proteinExistence type="predicted"/>
<organism evidence="2 3">
    <name type="scientific">Legionella norrlandica</name>
    <dbReference type="NCBI Taxonomy" id="1498499"/>
    <lineage>
        <taxon>Bacteria</taxon>
        <taxon>Pseudomonadati</taxon>
        <taxon>Pseudomonadota</taxon>
        <taxon>Gammaproteobacteria</taxon>
        <taxon>Legionellales</taxon>
        <taxon>Legionellaceae</taxon>
        <taxon>Legionella</taxon>
    </lineage>
</organism>
<keyword evidence="3" id="KW-1185">Reference proteome</keyword>
<dbReference type="Proteomes" id="UP000054422">
    <property type="component" value="Unassembled WGS sequence"/>
</dbReference>
<protein>
    <submittedName>
        <fullName evidence="2">Uncharacterized protein</fullName>
    </submittedName>
</protein>
<comment type="caution">
    <text evidence="2">The sequence shown here is derived from an EMBL/GenBank/DDBJ whole genome shotgun (WGS) entry which is preliminary data.</text>
</comment>
<evidence type="ECO:0000313" key="3">
    <source>
        <dbReference type="Proteomes" id="UP000054422"/>
    </source>
</evidence>
<dbReference type="STRING" id="1498499.EP47_04175"/>
<feature type="transmembrane region" description="Helical" evidence="1">
    <location>
        <begin position="55"/>
        <end position="72"/>
    </location>
</feature>
<accession>A0A0A2SXS7</accession>
<dbReference type="EMBL" id="JNCF01000003">
    <property type="protein sequence ID" value="KGP64254.1"/>
    <property type="molecule type" value="Genomic_DNA"/>
</dbReference>
<keyword evidence="1" id="KW-1133">Transmembrane helix</keyword>
<dbReference type="RefSeq" id="WP_035886959.1">
    <property type="nucleotide sequence ID" value="NZ_JNCF01000003.1"/>
</dbReference>
<gene>
    <name evidence="2" type="ORF">EP47_04175</name>
</gene>
<dbReference type="OrthoDB" id="5422038at2"/>
<dbReference type="AlphaFoldDB" id="A0A0A2SXS7"/>
<sequence>MFADPKWFTRRKYTGWGITPKTWQGWLYLAVWLAILMVAAYLMKSFHLSQLLQTIIMLAIVLILGIDALDIARKMDLDERERLHEAYAERNCCWAMVAVLSLGLIVQIIMSTKNNNLADIDPFIVVGLIIGTIVKAISNWYYSDK</sequence>
<feature type="transmembrane region" description="Helical" evidence="1">
    <location>
        <begin position="92"/>
        <end position="110"/>
    </location>
</feature>
<reference evidence="2 3" key="1">
    <citation type="submission" date="2014-05" db="EMBL/GenBank/DDBJ databases">
        <authorList>
            <person name="Rizzardi K."/>
            <person name="Winiecka-Krusnell J."/>
            <person name="Ramliden M."/>
            <person name="Alm E."/>
            <person name="Andersson S."/>
            <person name="Byfors S."/>
        </authorList>
    </citation>
    <scope>NUCLEOTIDE SEQUENCE [LARGE SCALE GENOMIC DNA]</scope>
    <source>
        <strain evidence="2 3">LEGN</strain>
    </source>
</reference>
<keyword evidence="1" id="KW-0812">Transmembrane</keyword>
<evidence type="ECO:0000313" key="2">
    <source>
        <dbReference type="EMBL" id="KGP64254.1"/>
    </source>
</evidence>
<name>A0A0A2SXS7_9GAMM</name>